<keyword evidence="3 7" id="KW-0413">Isomerase</keyword>
<dbReference type="RefSeq" id="WP_244658691.1">
    <property type="nucleotide sequence ID" value="NZ_CP059896.1"/>
</dbReference>
<comment type="catalytic activity">
    <reaction evidence="5">
        <text>uridine(2604) in 23S rRNA = pseudouridine(2604) in 23S rRNA</text>
        <dbReference type="Rhea" id="RHEA:38875"/>
        <dbReference type="Rhea" id="RHEA-COMP:10093"/>
        <dbReference type="Rhea" id="RHEA-COMP:10094"/>
        <dbReference type="ChEBI" id="CHEBI:65314"/>
        <dbReference type="ChEBI" id="CHEBI:65315"/>
        <dbReference type="EC" id="5.4.99.21"/>
    </reaction>
</comment>
<gene>
    <name evidence="9" type="ORF">ACFOHV_02250</name>
</gene>
<dbReference type="CDD" id="cd02870">
    <property type="entry name" value="PseudoU_synth_RsuA_like"/>
    <property type="match status" value="1"/>
</dbReference>
<dbReference type="PANTHER" id="PTHR47683:SF2">
    <property type="entry name" value="RNA-BINDING S4 DOMAIN-CONTAINING PROTEIN"/>
    <property type="match status" value="1"/>
</dbReference>
<comment type="catalytic activity">
    <reaction evidence="1">
        <text>a uridine in RNA = a pseudouridine in RNA</text>
        <dbReference type="Rhea" id="RHEA:48348"/>
        <dbReference type="Rhea" id="RHEA-COMP:12068"/>
        <dbReference type="Rhea" id="RHEA-COMP:12069"/>
        <dbReference type="ChEBI" id="CHEBI:65314"/>
        <dbReference type="ChEBI" id="CHEBI:65315"/>
    </reaction>
</comment>
<evidence type="ECO:0000259" key="8">
    <source>
        <dbReference type="SMART" id="SM00363"/>
    </source>
</evidence>
<proteinExistence type="inferred from homology"/>
<dbReference type="InterPro" id="IPR018496">
    <property type="entry name" value="PsdUridine_synth_RsuA/RluB_CS"/>
</dbReference>
<keyword evidence="10" id="KW-1185">Reference proteome</keyword>
<evidence type="ECO:0000256" key="6">
    <source>
        <dbReference type="PROSITE-ProRule" id="PRU00182"/>
    </source>
</evidence>
<reference evidence="10" key="1">
    <citation type="journal article" date="2019" name="Int. J. Syst. Evol. Microbiol.">
        <title>The Global Catalogue of Microorganisms (GCM) 10K type strain sequencing project: providing services to taxonomists for standard genome sequencing and annotation.</title>
        <authorList>
            <consortium name="The Broad Institute Genomics Platform"/>
            <consortium name="The Broad Institute Genome Sequencing Center for Infectious Disease"/>
            <person name="Wu L."/>
            <person name="Ma J."/>
        </authorList>
    </citation>
    <scope>NUCLEOTIDE SEQUENCE [LARGE SCALE GENOMIC DNA]</scope>
    <source>
        <strain evidence="10">KCTC 52231</strain>
    </source>
</reference>
<dbReference type="Gene3D" id="3.30.70.1560">
    <property type="entry name" value="Alpha-L RNA-binding motif"/>
    <property type="match status" value="1"/>
</dbReference>
<organism evidence="9 10">
    <name type="scientific">Ciceribacter thiooxidans</name>
    <dbReference type="NCBI Taxonomy" id="1969821"/>
    <lineage>
        <taxon>Bacteria</taxon>
        <taxon>Pseudomonadati</taxon>
        <taxon>Pseudomonadota</taxon>
        <taxon>Alphaproteobacteria</taxon>
        <taxon>Hyphomicrobiales</taxon>
        <taxon>Rhizobiaceae</taxon>
        <taxon>Ciceribacter</taxon>
    </lineage>
</organism>
<evidence type="ECO:0000256" key="4">
    <source>
        <dbReference type="ARBA" id="ARBA00036390"/>
    </source>
</evidence>
<dbReference type="InterPro" id="IPR000748">
    <property type="entry name" value="PsdUridine_synth_RsuA/RluB/E/F"/>
</dbReference>
<comment type="catalytic activity">
    <reaction evidence="4">
        <text>uridine(35) in tRNA(Tyr) = pseudouridine(35) in tRNA(Tyr)</text>
        <dbReference type="Rhea" id="RHEA:60556"/>
        <dbReference type="Rhea" id="RHEA-COMP:15607"/>
        <dbReference type="Rhea" id="RHEA-COMP:15608"/>
        <dbReference type="ChEBI" id="CHEBI:65314"/>
        <dbReference type="ChEBI" id="CHEBI:65315"/>
    </reaction>
</comment>
<dbReference type="CDD" id="cd00165">
    <property type="entry name" value="S4"/>
    <property type="match status" value="1"/>
</dbReference>
<dbReference type="EC" id="5.4.99.-" evidence="7"/>
<name>A0ABV7HY15_9HYPH</name>
<evidence type="ECO:0000256" key="7">
    <source>
        <dbReference type="RuleBase" id="RU003887"/>
    </source>
</evidence>
<dbReference type="Gene3D" id="3.10.290.10">
    <property type="entry name" value="RNA-binding S4 domain"/>
    <property type="match status" value="1"/>
</dbReference>
<feature type="domain" description="RNA-binding S4" evidence="8">
    <location>
        <begin position="13"/>
        <end position="71"/>
    </location>
</feature>
<dbReference type="InterPro" id="IPR020094">
    <property type="entry name" value="TruA/RsuA/RluB/E/F_N"/>
</dbReference>
<evidence type="ECO:0000256" key="2">
    <source>
        <dbReference type="ARBA" id="ARBA00008348"/>
    </source>
</evidence>
<comment type="similarity">
    <text evidence="2 7">Belongs to the pseudouridine synthase RsuA family.</text>
</comment>
<dbReference type="Pfam" id="PF00849">
    <property type="entry name" value="PseudoU_synth_2"/>
    <property type="match status" value="1"/>
</dbReference>
<dbReference type="GO" id="GO:0016853">
    <property type="term" value="F:isomerase activity"/>
    <property type="evidence" value="ECO:0007669"/>
    <property type="project" value="UniProtKB-KW"/>
</dbReference>
<dbReference type="InterPro" id="IPR020103">
    <property type="entry name" value="PsdUridine_synth_cat_dom_sf"/>
</dbReference>
<dbReference type="Pfam" id="PF01479">
    <property type="entry name" value="S4"/>
    <property type="match status" value="1"/>
</dbReference>
<dbReference type="InterPro" id="IPR050343">
    <property type="entry name" value="RsuA_PseudoU_synthase"/>
</dbReference>
<sequence length="250" mass="27751">MARSAKGGTGNRVTITRALSKLGYCSRTQAERLLAEGRISVAGKPVTDFDTWVDIRSDRIEVDGRAVAAEEKVYVMLNKPRGLVTTRDDPEGRETVFSRLEGTGFGFLSPVGRLDKASEGLLLFTNDTVFAQRLLDPATHVPKVYHVQVGGHLDDRQARQLETGVLVEGETWRAASVRVIRQGEKNTWLKVTLEEGRNRQIRRMLEAIGVECLRLVRVAIGEIELGDLPKGDVRRLTTDEIAILRKATGF</sequence>
<dbReference type="PROSITE" id="PS50889">
    <property type="entry name" value="S4"/>
    <property type="match status" value="1"/>
</dbReference>
<dbReference type="SUPFAM" id="SSF55120">
    <property type="entry name" value="Pseudouridine synthase"/>
    <property type="match status" value="1"/>
</dbReference>
<evidence type="ECO:0000256" key="5">
    <source>
        <dbReference type="ARBA" id="ARBA00036535"/>
    </source>
</evidence>
<dbReference type="SMART" id="SM00363">
    <property type="entry name" value="S4"/>
    <property type="match status" value="1"/>
</dbReference>
<dbReference type="EMBL" id="JBHRTG010000002">
    <property type="protein sequence ID" value="MFC3162094.1"/>
    <property type="molecule type" value="Genomic_DNA"/>
</dbReference>
<evidence type="ECO:0000313" key="10">
    <source>
        <dbReference type="Proteomes" id="UP001595647"/>
    </source>
</evidence>
<dbReference type="PANTHER" id="PTHR47683">
    <property type="entry name" value="PSEUDOURIDINE SYNTHASE FAMILY PROTEIN-RELATED"/>
    <property type="match status" value="1"/>
</dbReference>
<dbReference type="InterPro" id="IPR006145">
    <property type="entry name" value="PsdUridine_synth_RsuA/RluA"/>
</dbReference>
<dbReference type="InterPro" id="IPR002942">
    <property type="entry name" value="S4_RNA-bd"/>
</dbReference>
<evidence type="ECO:0000256" key="1">
    <source>
        <dbReference type="ARBA" id="ARBA00000073"/>
    </source>
</evidence>
<dbReference type="InterPro" id="IPR036986">
    <property type="entry name" value="S4_RNA-bd_sf"/>
</dbReference>
<evidence type="ECO:0000256" key="3">
    <source>
        <dbReference type="ARBA" id="ARBA00023235"/>
    </source>
</evidence>
<dbReference type="SUPFAM" id="SSF55174">
    <property type="entry name" value="Alpha-L RNA-binding motif"/>
    <property type="match status" value="1"/>
</dbReference>
<comment type="caution">
    <text evidence="9">The sequence shown here is derived from an EMBL/GenBank/DDBJ whole genome shotgun (WGS) entry which is preliminary data.</text>
</comment>
<keyword evidence="6" id="KW-0694">RNA-binding</keyword>
<evidence type="ECO:0000313" key="9">
    <source>
        <dbReference type="EMBL" id="MFC3162094.1"/>
    </source>
</evidence>
<dbReference type="NCBIfam" id="TIGR00093">
    <property type="entry name" value="pseudouridine synthase"/>
    <property type="match status" value="1"/>
</dbReference>
<dbReference type="Gene3D" id="3.30.70.580">
    <property type="entry name" value="Pseudouridine synthase I, catalytic domain, N-terminal subdomain"/>
    <property type="match status" value="1"/>
</dbReference>
<dbReference type="InterPro" id="IPR042092">
    <property type="entry name" value="PsdUridine_s_RsuA/RluB/E/F_cat"/>
</dbReference>
<dbReference type="Proteomes" id="UP001595647">
    <property type="component" value="Unassembled WGS sequence"/>
</dbReference>
<accession>A0ABV7HY15</accession>
<dbReference type="PROSITE" id="PS01149">
    <property type="entry name" value="PSI_RSU"/>
    <property type="match status" value="1"/>
</dbReference>
<protein>
    <recommendedName>
        <fullName evidence="7">Pseudouridine synthase</fullName>
        <ecNumber evidence="7">5.4.99.-</ecNumber>
    </recommendedName>
</protein>